<evidence type="ECO:0000256" key="4">
    <source>
        <dbReference type="ARBA" id="ARBA00022723"/>
    </source>
</evidence>
<dbReference type="PANTHER" id="PTHR11002:SF76">
    <property type="entry name" value="CARBONIC ANHYDRASE"/>
    <property type="match status" value="1"/>
</dbReference>
<keyword evidence="5" id="KW-0862">Zinc</keyword>
<keyword evidence="6" id="KW-0456">Lyase</keyword>
<evidence type="ECO:0000256" key="3">
    <source>
        <dbReference type="ARBA" id="ARBA00012925"/>
    </source>
</evidence>
<evidence type="ECO:0000256" key="7">
    <source>
        <dbReference type="ARBA" id="ARBA00048348"/>
    </source>
</evidence>
<dbReference type="PROSITE" id="PS00704">
    <property type="entry name" value="PROK_CO2_ANHYDRASE_1"/>
    <property type="match status" value="1"/>
</dbReference>
<dbReference type="CDD" id="cd00883">
    <property type="entry name" value="beta_CA_cladeA"/>
    <property type="match status" value="1"/>
</dbReference>
<evidence type="ECO:0000313" key="9">
    <source>
        <dbReference type="Proteomes" id="UP001593940"/>
    </source>
</evidence>
<evidence type="ECO:0000256" key="1">
    <source>
        <dbReference type="ARBA" id="ARBA00001947"/>
    </source>
</evidence>
<proteinExistence type="inferred from homology"/>
<keyword evidence="4" id="KW-0479">Metal-binding</keyword>
<dbReference type="SMART" id="SM00947">
    <property type="entry name" value="Pro_CA"/>
    <property type="match status" value="1"/>
</dbReference>
<evidence type="ECO:0000256" key="6">
    <source>
        <dbReference type="ARBA" id="ARBA00023239"/>
    </source>
</evidence>
<comment type="caution">
    <text evidence="8">The sequence shown here is derived from an EMBL/GenBank/DDBJ whole genome shotgun (WGS) entry which is preliminary data.</text>
</comment>
<protein>
    <recommendedName>
        <fullName evidence="3">carbonic anhydrase</fullName>
        <ecNumber evidence="3">4.2.1.1</ecNumber>
    </recommendedName>
</protein>
<dbReference type="PANTHER" id="PTHR11002">
    <property type="entry name" value="CARBONIC ANHYDRASE"/>
    <property type="match status" value="1"/>
</dbReference>
<dbReference type="InterPro" id="IPR036874">
    <property type="entry name" value="Carbonic_anhydrase_sf"/>
</dbReference>
<evidence type="ECO:0000256" key="5">
    <source>
        <dbReference type="ARBA" id="ARBA00022833"/>
    </source>
</evidence>
<dbReference type="InterPro" id="IPR015892">
    <property type="entry name" value="Carbonic_anhydrase_CS"/>
</dbReference>
<comment type="similarity">
    <text evidence="2">Belongs to the beta-class carbonic anhydrase family.</text>
</comment>
<comment type="cofactor">
    <cofactor evidence="1">
        <name>Zn(2+)</name>
        <dbReference type="ChEBI" id="CHEBI:29105"/>
    </cofactor>
</comment>
<gene>
    <name evidence="8" type="ORF">ACETIH_27895</name>
</gene>
<dbReference type="Gene3D" id="3.40.1050.10">
    <property type="entry name" value="Carbonic anhydrase"/>
    <property type="match status" value="1"/>
</dbReference>
<dbReference type="RefSeq" id="WP_377031703.1">
    <property type="nucleotide sequence ID" value="NZ_JBHOMY010000122.1"/>
</dbReference>
<accession>A0ABV6YGQ4</accession>
<dbReference type="EC" id="4.2.1.1" evidence="3"/>
<dbReference type="EMBL" id="JBHOMY010000122">
    <property type="protein sequence ID" value="MFC1460467.1"/>
    <property type="molecule type" value="Genomic_DNA"/>
</dbReference>
<dbReference type="Proteomes" id="UP001593940">
    <property type="component" value="Unassembled WGS sequence"/>
</dbReference>
<dbReference type="SUPFAM" id="SSF53056">
    <property type="entry name" value="beta-carbonic anhydrase, cab"/>
    <property type="match status" value="1"/>
</dbReference>
<dbReference type="Pfam" id="PF00484">
    <property type="entry name" value="Pro_CA"/>
    <property type="match status" value="1"/>
</dbReference>
<keyword evidence="9" id="KW-1185">Reference proteome</keyword>
<reference evidence="8 9" key="1">
    <citation type="submission" date="2024-09" db="EMBL/GenBank/DDBJ databases">
        <title>Nodulacao em especies de Leguminosae Basais da Amazonia e Caracterizacao dos Rizobios e Bacterias Associadas aos Nodulos.</title>
        <authorList>
            <person name="Jambeiro I.C.A."/>
            <person name="Lopes I.S."/>
            <person name="Aguiar E.R.G.R."/>
            <person name="Santos A.F.J."/>
            <person name="Dos Santos J.M.F."/>
            <person name="Gross E."/>
        </authorList>
    </citation>
    <scope>NUCLEOTIDE SEQUENCE [LARGE SCALE GENOMIC DNA]</scope>
    <source>
        <strain evidence="8 9">BRUESC1165</strain>
    </source>
</reference>
<name>A0ABV6YGQ4_9HYPH</name>
<dbReference type="InterPro" id="IPR001765">
    <property type="entry name" value="Carbonic_anhydrase"/>
</dbReference>
<organism evidence="8 9">
    <name type="scientific">Microvirga arabica</name>
    <dbReference type="NCBI Taxonomy" id="1128671"/>
    <lineage>
        <taxon>Bacteria</taxon>
        <taxon>Pseudomonadati</taxon>
        <taxon>Pseudomonadota</taxon>
        <taxon>Alphaproteobacteria</taxon>
        <taxon>Hyphomicrobiales</taxon>
        <taxon>Methylobacteriaceae</taxon>
        <taxon>Microvirga</taxon>
    </lineage>
</organism>
<comment type="catalytic activity">
    <reaction evidence="7">
        <text>hydrogencarbonate + H(+) = CO2 + H2O</text>
        <dbReference type="Rhea" id="RHEA:10748"/>
        <dbReference type="ChEBI" id="CHEBI:15377"/>
        <dbReference type="ChEBI" id="CHEBI:15378"/>
        <dbReference type="ChEBI" id="CHEBI:16526"/>
        <dbReference type="ChEBI" id="CHEBI:17544"/>
        <dbReference type="EC" id="4.2.1.1"/>
    </reaction>
</comment>
<sequence length="250" mass="27381">MIDELFDRNAAWALAKTRTDPTYFRRLAAQQAPRFLWIGCSDSRVPANEIVGMDPGELFVHRNIANVMHTGDLNLLSVLEFSVNHLKVEHIIVCGHYGCGGVRRALEGQGGALVDHWLAPIVDLHTRERRRFDPIESEDARVNLLCELNVEMQVARVAATPIVQAAWREGRVLQVHGWIYGLKDGLVRDLGVSRSGATMDGPVPEASLKVPGGRAEEIRLSAIHLLEGSEICGCRTGGQVACGHAPEAAE</sequence>
<evidence type="ECO:0000313" key="8">
    <source>
        <dbReference type="EMBL" id="MFC1460467.1"/>
    </source>
</evidence>
<evidence type="ECO:0000256" key="2">
    <source>
        <dbReference type="ARBA" id="ARBA00006217"/>
    </source>
</evidence>